<dbReference type="CTD" id="89766"/>
<dbReference type="InterPro" id="IPR018097">
    <property type="entry name" value="EGF_Ca-bd_CS"/>
</dbReference>
<dbReference type="InterPro" id="IPR048290">
    <property type="entry name" value="ZP_chr"/>
</dbReference>
<proteinExistence type="predicted"/>
<keyword evidence="8" id="KW-1133">Transmembrane helix</keyword>
<dbReference type="PROSITE" id="PS50853">
    <property type="entry name" value="FN3"/>
    <property type="match status" value="1"/>
</dbReference>
<dbReference type="InterPro" id="IPR001507">
    <property type="entry name" value="ZP_dom"/>
</dbReference>
<dbReference type="SMART" id="SM00217">
    <property type="entry name" value="WAP"/>
    <property type="match status" value="1"/>
</dbReference>
<evidence type="ECO:0000259" key="13">
    <source>
        <dbReference type="PROSITE" id="PS51034"/>
    </source>
</evidence>
<dbReference type="InterPro" id="IPR049883">
    <property type="entry name" value="NOTCH1_EGF-like"/>
</dbReference>
<dbReference type="PROSITE" id="PS50024">
    <property type="entry name" value="SEA"/>
    <property type="match status" value="2"/>
</dbReference>
<feature type="domain" description="SEA" evidence="10">
    <location>
        <begin position="397"/>
        <end position="511"/>
    </location>
</feature>
<keyword evidence="1 6" id="KW-0245">EGF-like domain</keyword>
<dbReference type="InterPro" id="IPR036364">
    <property type="entry name" value="SEA_dom_sf"/>
</dbReference>
<dbReference type="Pfam" id="PF00100">
    <property type="entry name" value="Zona_pellucida"/>
    <property type="match status" value="1"/>
</dbReference>
<dbReference type="EMBL" id="ABDC03033239">
    <property type="status" value="NOT_ANNOTATED_CDS"/>
    <property type="molecule type" value="Genomic_DNA"/>
</dbReference>
<keyword evidence="2 9" id="KW-0732">Signal</keyword>
<keyword evidence="8" id="KW-0812">Transmembrane</keyword>
<keyword evidence="8" id="KW-0472">Membrane</keyword>
<evidence type="ECO:0000256" key="7">
    <source>
        <dbReference type="SAM" id="MobiDB-lite"/>
    </source>
</evidence>
<feature type="region of interest" description="Disordered" evidence="7">
    <location>
        <begin position="716"/>
        <end position="741"/>
    </location>
</feature>
<reference evidence="16" key="1">
    <citation type="submission" date="2016-12" db="EMBL/GenBank/DDBJ databases">
        <title>Mouse lemur reference genome and diversity panel.</title>
        <authorList>
            <person name="Harris R."/>
            <person name="Larsen P."/>
            <person name="Liu Y."/>
            <person name="Hughes D.S."/>
            <person name="Murali S."/>
            <person name="Raveendran M."/>
            <person name="Korchina V."/>
            <person name="Wang M."/>
            <person name="Jhangiani S."/>
            <person name="Bandaranaike D."/>
            <person name="Bellair M."/>
            <person name="Blankenburg K."/>
            <person name="Chao H."/>
            <person name="Dahdouli M."/>
            <person name="Dinh H."/>
            <person name="Doddapaneni H."/>
            <person name="English A."/>
            <person name="Firestine M."/>
            <person name="Gnanaolivu R."/>
            <person name="Gross S."/>
            <person name="Hernandez B."/>
            <person name="Javaid M."/>
            <person name="Jayaseelan J."/>
            <person name="Jones J."/>
            <person name="Khan Z."/>
            <person name="Kovar C."/>
            <person name="Kurapati P."/>
            <person name="Le B."/>
            <person name="Lee S."/>
            <person name="Li M."/>
            <person name="Mathew T."/>
            <person name="Narasimhan A."/>
            <person name="Ngo D."/>
            <person name="Nguyen L."/>
            <person name="Okwuonu G."/>
            <person name="Ongeri F."/>
            <person name="Osuji N."/>
            <person name="Pu L.-L."/>
            <person name="Puazo M."/>
            <person name="Quiroz J."/>
            <person name="Raj R."/>
            <person name="Rajbhandari K."/>
            <person name="Reid J.G."/>
            <person name="Santibanez J."/>
            <person name="Sexton D."/>
            <person name="Skinner E."/>
            <person name="Vee V."/>
            <person name="Weissenberger G."/>
            <person name="Wu Y."/>
            <person name="Xin Y."/>
            <person name="Han Y."/>
            <person name="Campbell C."/>
            <person name="Brown A."/>
            <person name="Sullivan B."/>
            <person name="Shelton J."/>
            <person name="Brown S."/>
            <person name="Dudchenko O."/>
            <person name="Machol I."/>
            <person name="Durand N."/>
            <person name="Shamim M."/>
            <person name="Lieberman A."/>
            <person name="Muzny D.M."/>
            <person name="Richards S."/>
            <person name="Yoder A."/>
            <person name="Worley K.C."/>
            <person name="Rogers J."/>
            <person name="Gibbs R.A."/>
        </authorList>
    </citation>
    <scope>NUCLEOTIDE SEQUENCE [LARGE SCALE GENOMIC DNA]</scope>
</reference>
<dbReference type="Gene3D" id="2.60.40.10">
    <property type="entry name" value="Immunoglobulins"/>
    <property type="match status" value="1"/>
</dbReference>
<dbReference type="InterPro" id="IPR009030">
    <property type="entry name" value="Growth_fac_rcpt_cys_sf"/>
</dbReference>
<dbReference type="GO" id="GO:0005509">
    <property type="term" value="F:calcium ion binding"/>
    <property type="evidence" value="ECO:0007669"/>
    <property type="project" value="InterPro"/>
</dbReference>
<feature type="domain" description="ZP" evidence="13">
    <location>
        <begin position="1034"/>
        <end position="1277"/>
    </location>
</feature>
<dbReference type="PROSITE" id="PS51390">
    <property type="entry name" value="WAP"/>
    <property type="match status" value="1"/>
</dbReference>
<dbReference type="CDD" id="cd00199">
    <property type="entry name" value="WAP"/>
    <property type="match status" value="1"/>
</dbReference>
<feature type="compositionally biased region" description="Pro residues" evidence="7">
    <location>
        <begin position="576"/>
        <end position="587"/>
    </location>
</feature>
<dbReference type="Gene3D" id="2.10.25.10">
    <property type="entry name" value="Laminin"/>
    <property type="match status" value="2"/>
</dbReference>
<dbReference type="PROSITE" id="PS01187">
    <property type="entry name" value="EGF_CA"/>
    <property type="match status" value="3"/>
</dbReference>
<feature type="domain" description="EGF-like" evidence="11">
    <location>
        <begin position="939"/>
        <end position="984"/>
    </location>
</feature>
<dbReference type="GO" id="GO:0030414">
    <property type="term" value="F:peptidase inhibitor activity"/>
    <property type="evidence" value="ECO:0007669"/>
    <property type="project" value="InterPro"/>
</dbReference>
<dbReference type="GO" id="GO:0005615">
    <property type="term" value="C:extracellular space"/>
    <property type="evidence" value="ECO:0007669"/>
    <property type="project" value="Ensembl"/>
</dbReference>
<dbReference type="Proteomes" id="UP000694394">
    <property type="component" value="Chromosome 31"/>
</dbReference>
<evidence type="ECO:0000256" key="4">
    <source>
        <dbReference type="ARBA" id="ARBA00023157"/>
    </source>
</evidence>
<reference evidence="16" key="2">
    <citation type="submission" date="2025-08" db="UniProtKB">
        <authorList>
            <consortium name="Ensembl"/>
        </authorList>
    </citation>
    <scope>IDENTIFICATION</scope>
</reference>
<dbReference type="PROSITE" id="PS51034">
    <property type="entry name" value="ZP_2"/>
    <property type="match status" value="1"/>
</dbReference>
<dbReference type="CDD" id="cd00054">
    <property type="entry name" value="EGF_CA"/>
    <property type="match status" value="2"/>
</dbReference>
<evidence type="ECO:0000256" key="2">
    <source>
        <dbReference type="ARBA" id="ARBA00022729"/>
    </source>
</evidence>
<dbReference type="PROSITE" id="PS50026">
    <property type="entry name" value="EGF_3"/>
    <property type="match status" value="2"/>
</dbReference>
<evidence type="ECO:0000256" key="9">
    <source>
        <dbReference type="SAM" id="SignalP"/>
    </source>
</evidence>
<dbReference type="SMART" id="SM00179">
    <property type="entry name" value="EGF_CA"/>
    <property type="match status" value="3"/>
</dbReference>
<dbReference type="GO" id="GO:0060612">
    <property type="term" value="P:adipose tissue development"/>
    <property type="evidence" value="ECO:0007669"/>
    <property type="project" value="Ensembl"/>
</dbReference>
<dbReference type="InterPro" id="IPR036645">
    <property type="entry name" value="Elafin-like_sf"/>
</dbReference>
<dbReference type="SUPFAM" id="SSF57184">
    <property type="entry name" value="Growth factor receptor domain"/>
    <property type="match status" value="1"/>
</dbReference>
<evidence type="ECO:0000256" key="6">
    <source>
        <dbReference type="PROSITE-ProRule" id="PRU00076"/>
    </source>
</evidence>
<dbReference type="InterPro" id="IPR003961">
    <property type="entry name" value="FN3_dom"/>
</dbReference>
<evidence type="ECO:0000259" key="10">
    <source>
        <dbReference type="PROSITE" id="PS50024"/>
    </source>
</evidence>
<feature type="domain" description="WAP" evidence="15">
    <location>
        <begin position="114"/>
        <end position="158"/>
    </location>
</feature>
<dbReference type="PANTHER" id="PTHR14002">
    <property type="entry name" value="ENDOGLIN/TGF-BETA RECEPTOR TYPE III"/>
    <property type="match status" value="1"/>
</dbReference>
<dbReference type="Gene3D" id="2.60.40.3210">
    <property type="entry name" value="Zona pellucida, ZP-N domain"/>
    <property type="match status" value="1"/>
</dbReference>
<feature type="domain" description="Fibronectin type-III" evidence="12">
    <location>
        <begin position="747"/>
        <end position="833"/>
    </location>
</feature>
<keyword evidence="17" id="KW-1185">Reference proteome</keyword>
<evidence type="ECO:0000259" key="15">
    <source>
        <dbReference type="PROSITE" id="PS51390"/>
    </source>
</evidence>
<dbReference type="InterPro" id="IPR000742">
    <property type="entry name" value="EGF"/>
</dbReference>
<keyword evidence="5" id="KW-0325">Glycoprotein</keyword>
<keyword evidence="3" id="KW-0677">Repeat</keyword>
<dbReference type="SUPFAM" id="SSF49265">
    <property type="entry name" value="Fibronectin type III"/>
    <property type="match status" value="1"/>
</dbReference>
<evidence type="ECO:0000256" key="3">
    <source>
        <dbReference type="ARBA" id="ARBA00022737"/>
    </source>
</evidence>
<dbReference type="GO" id="GO:0097211">
    <property type="term" value="P:cellular response to gonadotropin-releasing hormone"/>
    <property type="evidence" value="ECO:0007669"/>
    <property type="project" value="Ensembl"/>
</dbReference>
<dbReference type="GO" id="GO:0010468">
    <property type="term" value="P:regulation of gene expression"/>
    <property type="evidence" value="ECO:0007669"/>
    <property type="project" value="Ensembl"/>
</dbReference>
<feature type="chain" id="PRO_5044135523" evidence="9">
    <location>
        <begin position="22"/>
        <end position="1360"/>
    </location>
</feature>
<dbReference type="GeneTree" id="ENSGT00940000159975"/>
<evidence type="ECO:0000256" key="5">
    <source>
        <dbReference type="ARBA" id="ARBA00023180"/>
    </source>
</evidence>
<dbReference type="Gene3D" id="4.10.75.10">
    <property type="entry name" value="Elafin-like"/>
    <property type="match status" value="1"/>
</dbReference>
<dbReference type="PANTHER" id="PTHR14002:SF22">
    <property type="entry name" value="UROMODULIN-LIKE 1"/>
    <property type="match status" value="1"/>
</dbReference>
<dbReference type="InterPro" id="IPR008197">
    <property type="entry name" value="WAP_dom"/>
</dbReference>
<feature type="compositionally biased region" description="Pro residues" evidence="7">
    <location>
        <begin position="729"/>
        <end position="738"/>
    </location>
</feature>
<dbReference type="PROSITE" id="PS00010">
    <property type="entry name" value="ASX_HYDROXYL"/>
    <property type="match status" value="2"/>
</dbReference>
<dbReference type="PRINTS" id="PR00023">
    <property type="entry name" value="ZPELLUCIDA"/>
</dbReference>
<reference evidence="16" key="3">
    <citation type="submission" date="2025-09" db="UniProtKB">
        <authorList>
            <consortium name="Ensembl"/>
        </authorList>
    </citation>
    <scope>IDENTIFICATION</scope>
</reference>
<dbReference type="GO" id="GO:2000354">
    <property type="term" value="P:regulation of ovarian follicle development"/>
    <property type="evidence" value="ECO:0007669"/>
    <property type="project" value="Ensembl"/>
</dbReference>
<keyword evidence="4" id="KW-1015">Disulfide bond</keyword>
<dbReference type="GO" id="GO:0007338">
    <property type="term" value="P:single fertilization"/>
    <property type="evidence" value="ECO:0007669"/>
    <property type="project" value="Ensembl"/>
</dbReference>
<accession>A0A8B7WYT5</accession>
<name>A0A8B7WYT5_MICMU</name>
<dbReference type="InterPro" id="IPR013783">
    <property type="entry name" value="Ig-like_fold"/>
</dbReference>
<feature type="transmembrane region" description="Helical" evidence="8">
    <location>
        <begin position="1312"/>
        <end position="1335"/>
    </location>
</feature>
<feature type="compositionally biased region" description="Low complexity" evidence="7">
    <location>
        <begin position="588"/>
        <end position="602"/>
    </location>
</feature>
<dbReference type="InterPro" id="IPR000082">
    <property type="entry name" value="SEA_dom"/>
</dbReference>
<protein>
    <submittedName>
        <fullName evidence="16">Uromodulin like 1</fullName>
    </submittedName>
</protein>
<dbReference type="Pfam" id="PF23344">
    <property type="entry name" value="ZP-N"/>
    <property type="match status" value="1"/>
</dbReference>
<feature type="compositionally biased region" description="Polar residues" evidence="7">
    <location>
        <begin position="559"/>
        <end position="569"/>
    </location>
</feature>
<dbReference type="InterPro" id="IPR055356">
    <property type="entry name" value="ZP-N"/>
</dbReference>
<dbReference type="InterPro" id="IPR001881">
    <property type="entry name" value="EGF-like_Ca-bd_dom"/>
</dbReference>
<evidence type="ECO:0000259" key="14">
    <source>
        <dbReference type="PROSITE" id="PS51041"/>
    </source>
</evidence>
<dbReference type="GO" id="GO:1904708">
    <property type="term" value="P:regulation of granulosa cell apoptotic process"/>
    <property type="evidence" value="ECO:0007669"/>
    <property type="project" value="Ensembl"/>
</dbReference>
<dbReference type="OrthoDB" id="10040649at2759"/>
<gene>
    <name evidence="16" type="primary">UMODL1</name>
</gene>
<dbReference type="InterPro" id="IPR000152">
    <property type="entry name" value="EGF-type_Asp/Asn_hydroxyl_site"/>
</dbReference>
<dbReference type="SUPFAM" id="SSF57256">
    <property type="entry name" value="Elafin-like"/>
    <property type="match status" value="1"/>
</dbReference>
<dbReference type="KEGG" id="mmur:105863073"/>
<dbReference type="Pfam" id="PF00095">
    <property type="entry name" value="WAP"/>
    <property type="match status" value="1"/>
</dbReference>
<dbReference type="Gene3D" id="2.60.40.4100">
    <property type="entry name" value="Zona pellucida, ZP-C domain"/>
    <property type="match status" value="1"/>
</dbReference>
<evidence type="ECO:0000313" key="17">
    <source>
        <dbReference type="Proteomes" id="UP000694394"/>
    </source>
</evidence>
<dbReference type="InterPro" id="IPR036116">
    <property type="entry name" value="FN3_sf"/>
</dbReference>
<feature type="region of interest" description="Disordered" evidence="7">
    <location>
        <begin position="555"/>
        <end position="700"/>
    </location>
</feature>
<feature type="domain" description="SEA" evidence="10">
    <location>
        <begin position="830"/>
        <end position="942"/>
    </location>
</feature>
<feature type="domain" description="EGF-like" evidence="11">
    <location>
        <begin position="508"/>
        <end position="553"/>
    </location>
</feature>
<feature type="domain" description="EMI" evidence="14">
    <location>
        <begin position="33"/>
        <end position="106"/>
    </location>
</feature>
<dbReference type="Pfam" id="PF07645">
    <property type="entry name" value="EGF_CA"/>
    <property type="match status" value="3"/>
</dbReference>
<feature type="compositionally biased region" description="Low complexity" evidence="7">
    <location>
        <begin position="650"/>
        <end position="664"/>
    </location>
</feature>
<dbReference type="PROSITE" id="PS51041">
    <property type="entry name" value="EMI"/>
    <property type="match status" value="1"/>
</dbReference>
<feature type="signal peptide" evidence="9">
    <location>
        <begin position="1"/>
        <end position="21"/>
    </location>
</feature>
<comment type="caution">
    <text evidence="6">Lacks conserved residue(s) required for the propagation of feature annotation.</text>
</comment>
<dbReference type="FunFam" id="2.10.25.10:FF:000038">
    <property type="entry name" value="Fibrillin 2"/>
    <property type="match status" value="1"/>
</dbReference>
<evidence type="ECO:0000259" key="11">
    <source>
        <dbReference type="PROSITE" id="PS50026"/>
    </source>
</evidence>
<dbReference type="GO" id="GO:0009897">
    <property type="term" value="C:external side of plasma membrane"/>
    <property type="evidence" value="ECO:0007669"/>
    <property type="project" value="Ensembl"/>
</dbReference>
<evidence type="ECO:0000313" key="16">
    <source>
        <dbReference type="Ensembl" id="ENSMICP00000014933.3"/>
    </source>
</evidence>
<evidence type="ECO:0000256" key="8">
    <source>
        <dbReference type="SAM" id="Phobius"/>
    </source>
</evidence>
<dbReference type="SMART" id="SM00060">
    <property type="entry name" value="FN3"/>
    <property type="match status" value="1"/>
</dbReference>
<dbReference type="InterPro" id="IPR011489">
    <property type="entry name" value="EMI_domain"/>
</dbReference>
<dbReference type="SUPFAM" id="SSF82671">
    <property type="entry name" value="SEA domain"/>
    <property type="match status" value="1"/>
</dbReference>
<dbReference type="SMART" id="SM00181">
    <property type="entry name" value="EGF"/>
    <property type="match status" value="2"/>
</dbReference>
<organism evidence="16 17">
    <name type="scientific">Microcebus murinus</name>
    <name type="common">Gray mouse lemur</name>
    <name type="synonym">Lemur murinus</name>
    <dbReference type="NCBI Taxonomy" id="30608"/>
    <lineage>
        <taxon>Eukaryota</taxon>
        <taxon>Metazoa</taxon>
        <taxon>Chordata</taxon>
        <taxon>Craniata</taxon>
        <taxon>Vertebrata</taxon>
        <taxon>Euteleostomi</taxon>
        <taxon>Mammalia</taxon>
        <taxon>Eutheria</taxon>
        <taxon>Euarchontoglires</taxon>
        <taxon>Primates</taxon>
        <taxon>Strepsirrhini</taxon>
        <taxon>Lemuriformes</taxon>
        <taxon>Cheirogaleidae</taxon>
        <taxon>Microcebus</taxon>
    </lineage>
</organism>
<evidence type="ECO:0000259" key="12">
    <source>
        <dbReference type="PROSITE" id="PS50853"/>
    </source>
</evidence>
<evidence type="ECO:0000256" key="1">
    <source>
        <dbReference type="ARBA" id="ARBA00022536"/>
    </source>
</evidence>
<sequence>MCRALGLALLALVGTVGPSQASGFTEKGLSLLGYQLCSQRVTRSVQSVEVVQTSRVTYEPCGGWVPWRRCPKTVYRTQYVVVEVPETRNVTDCCTGYEQLGLYCVLPLNRSGEFASRPGACPTAGPEPPSSPCSLDTDCPGLQKCCPRPGGRRCLVPTPPALGRNSGSFWYNVTVLVKMDFKDLEQVDPGLLNHMRLLYSLVTSALQPLGSTVHHLHSAGGDTSTTVSRLLLGLPRLLPVAKVSAMLDDVVRRVYEVIRVQVQDVNECFYDALNACSAGELCANLEGSYRCLPAQESPTSVASQEPDHTSDDCPPIRDYMALDVTSGGFRVSWGVNATQSRTFHVQVFRGEELLWSAETEGPGLAVAGLEAGALYGVKTSYQGCGANVSAALAVKTDARVFEVTIRIVNRNWTEQLLNRSSVEHQDFARQLLHEVENSFPPAVADLHRRGKLRMQVESLRAGSVVARLRLTVWDPEFPVGVSTLSPMLQPLLVSTVFQIDPRGTRVQDWDECADSSEHDCSPNARCVNLEGSYTCQCRSARDANPSRAGRVCEGDLVSPSDNVLTSAAAPSTGPTFPGPETSPPSPSPALLRATSAAGQAQTPGPPPGRGGSGTVGHYRNSTGQGVEEEAPSAAPGLGTGQRSTGGVTGATSSPSVPAPAHSSPQRATGAPLDPPGQFLGNSSTGPPSWPIPAEGPTGHVAWHASLPTRETPLNSTWLQREDPGRSQPPDLPSAPTPLTPAACGPVSLGRVTVSNVTSTGFRLAWAEGPSPSPTFRIMLTSPRGASVGLETRHASVLLSGLEPGVLHEVEVVATACGVEGARARLKVRTAAQKLSGQVRIANVRFSDSFRNTSSREYRDFLELFFRMVRDSLPDTLLRHLDAGGVRVEVASVTNGSVVVEFHLLIVADLDVREVSATFLAALQNASLLEVVRGDTFLWDYDECERNEDDCVPGTSCQNTLGSFTCRCEGRAPDFHVEYSGRPCEGVSPGNATWAPSPEQTPTPTGTGAALLQGASPTPRGLSQRLNLTGAVRVLCEIEKVAIAIQKRFLQQESIPESSLYLGHPSCNVSDSNSTHVLLVAGWGECGTVVQSNMTSTVVRTTLRNDQSPEVVMHSLKILSPIRCAFQNDLLASSGYTPQWGVYTIIEDLHGAGSFVTEMQLFIGDSPIPQNYSVSASDDVKIEVGLYRQKSGLKVVLTECWATPSSNARDPVTFGFINNSCPVPNTYTSVIENGNSNRAQFKLKIFSFINNSIVYLHCKLRICMESPGATCKIDCSDFRLLKSSDSSATHQTSWGPLFRSEGESPGAEPGLGAGYVVLIAVAVLILVAVAAALLIVRYQRMNGKYSFRIRSNNFSYRVFSE</sequence>
<dbReference type="InterPro" id="IPR055355">
    <property type="entry name" value="ZP-C"/>
</dbReference>
<dbReference type="RefSeq" id="XP_020140283.1">
    <property type="nucleotide sequence ID" value="XM_020284694.1"/>
</dbReference>
<dbReference type="Ensembl" id="ENSMICT00000016384.3">
    <property type="protein sequence ID" value="ENSMICP00000014933.3"/>
    <property type="gene ID" value="ENSMICG00000016376.3"/>
</dbReference>
<dbReference type="InterPro" id="IPR042235">
    <property type="entry name" value="ZP-C_dom"/>
</dbReference>
<dbReference type="SMART" id="SM00241">
    <property type="entry name" value="ZP"/>
    <property type="match status" value="1"/>
</dbReference>